<dbReference type="OrthoDB" id="9815954at2"/>
<evidence type="ECO:0000313" key="16">
    <source>
        <dbReference type="Proteomes" id="UP000219353"/>
    </source>
</evidence>
<feature type="domain" description="TonB-dependent receptor-like beta-barrel" evidence="13">
    <location>
        <begin position="423"/>
        <end position="934"/>
    </location>
</feature>
<proteinExistence type="inferred from homology"/>
<dbReference type="Gene3D" id="2.40.170.20">
    <property type="entry name" value="TonB-dependent receptor, beta-barrel domain"/>
    <property type="match status" value="1"/>
</dbReference>
<feature type="chain" id="PRO_5013057943" evidence="12">
    <location>
        <begin position="32"/>
        <end position="968"/>
    </location>
</feature>
<dbReference type="InterPro" id="IPR036942">
    <property type="entry name" value="Beta-barrel_TonB_sf"/>
</dbReference>
<evidence type="ECO:0000259" key="13">
    <source>
        <dbReference type="Pfam" id="PF00593"/>
    </source>
</evidence>
<dbReference type="InterPro" id="IPR012910">
    <property type="entry name" value="Plug_dom"/>
</dbReference>
<keyword evidence="2 9" id="KW-0813">Transport</keyword>
<dbReference type="Pfam" id="PF07715">
    <property type="entry name" value="Plug"/>
    <property type="match status" value="1"/>
</dbReference>
<protein>
    <submittedName>
        <fullName evidence="15">TonB-dependent Receptor Plug Domain</fullName>
    </submittedName>
</protein>
<evidence type="ECO:0000256" key="6">
    <source>
        <dbReference type="ARBA" id="ARBA00023077"/>
    </source>
</evidence>
<evidence type="ECO:0000256" key="4">
    <source>
        <dbReference type="ARBA" id="ARBA00022692"/>
    </source>
</evidence>
<keyword evidence="7 9" id="KW-0472">Membrane</keyword>
<evidence type="ECO:0000256" key="12">
    <source>
        <dbReference type="SAM" id="SignalP"/>
    </source>
</evidence>
<evidence type="ECO:0000256" key="3">
    <source>
        <dbReference type="ARBA" id="ARBA00022452"/>
    </source>
</evidence>
<dbReference type="AlphaFoldDB" id="A0A285J5G1"/>
<evidence type="ECO:0000256" key="10">
    <source>
        <dbReference type="PROSITE-ProRule" id="PRU10144"/>
    </source>
</evidence>
<dbReference type="InterPro" id="IPR037066">
    <property type="entry name" value="Plug_dom_sf"/>
</dbReference>
<evidence type="ECO:0000256" key="5">
    <source>
        <dbReference type="ARBA" id="ARBA00022729"/>
    </source>
</evidence>
<dbReference type="PROSITE" id="PS01156">
    <property type="entry name" value="TONB_DEPENDENT_REC_2"/>
    <property type="match status" value="1"/>
</dbReference>
<keyword evidence="15" id="KW-0675">Receptor</keyword>
<keyword evidence="4 9" id="KW-0812">Transmembrane</keyword>
<dbReference type="PANTHER" id="PTHR47234">
    <property type="match status" value="1"/>
</dbReference>
<dbReference type="EMBL" id="OBEB01000006">
    <property type="protein sequence ID" value="SNY55303.1"/>
    <property type="molecule type" value="Genomic_DNA"/>
</dbReference>
<dbReference type="InterPro" id="IPR010917">
    <property type="entry name" value="TonB_rcpt_CS"/>
</dbReference>
<keyword evidence="8 9" id="KW-0998">Cell outer membrane</keyword>
<evidence type="ECO:0000259" key="14">
    <source>
        <dbReference type="Pfam" id="PF07715"/>
    </source>
</evidence>
<dbReference type="PROSITE" id="PS52016">
    <property type="entry name" value="TONB_DEPENDENT_REC_3"/>
    <property type="match status" value="1"/>
</dbReference>
<comment type="similarity">
    <text evidence="9 11">Belongs to the TonB-dependent receptor family.</text>
</comment>
<feature type="domain" description="TonB-dependent receptor plug" evidence="14">
    <location>
        <begin position="61"/>
        <end position="173"/>
    </location>
</feature>
<accession>A0A285J5G1</accession>
<evidence type="ECO:0000256" key="7">
    <source>
        <dbReference type="ARBA" id="ARBA00023136"/>
    </source>
</evidence>
<keyword evidence="16" id="KW-1185">Reference proteome</keyword>
<dbReference type="PANTHER" id="PTHR47234:SF2">
    <property type="entry name" value="TONB-DEPENDENT RECEPTOR"/>
    <property type="match status" value="1"/>
</dbReference>
<reference evidence="16" key="1">
    <citation type="submission" date="2017-09" db="EMBL/GenBank/DDBJ databases">
        <authorList>
            <person name="Varghese N."/>
            <person name="Submissions S."/>
        </authorList>
    </citation>
    <scope>NUCLEOTIDE SEQUENCE [LARGE SCALE GENOMIC DNA]</scope>
    <source>
        <strain evidence="16">CGMCC 1.12461</strain>
    </source>
</reference>
<dbReference type="InterPro" id="IPR000531">
    <property type="entry name" value="Beta-barrel_TonB"/>
</dbReference>
<gene>
    <name evidence="15" type="ORF">SAMN06297280_2835</name>
</gene>
<evidence type="ECO:0000256" key="8">
    <source>
        <dbReference type="ARBA" id="ARBA00023237"/>
    </source>
</evidence>
<evidence type="ECO:0000313" key="15">
    <source>
        <dbReference type="EMBL" id="SNY55303.1"/>
    </source>
</evidence>
<dbReference type="Pfam" id="PF00593">
    <property type="entry name" value="TonB_dep_Rec_b-barrel"/>
    <property type="match status" value="1"/>
</dbReference>
<dbReference type="Gene3D" id="2.170.130.10">
    <property type="entry name" value="TonB-dependent receptor, plug domain"/>
    <property type="match status" value="1"/>
</dbReference>
<organism evidence="15 16">
    <name type="scientific">Arsukibacterium tuosuense</name>
    <dbReference type="NCBI Taxonomy" id="1323745"/>
    <lineage>
        <taxon>Bacteria</taxon>
        <taxon>Pseudomonadati</taxon>
        <taxon>Pseudomonadota</taxon>
        <taxon>Gammaproteobacteria</taxon>
        <taxon>Chromatiales</taxon>
        <taxon>Chromatiaceae</taxon>
        <taxon>Arsukibacterium</taxon>
    </lineage>
</organism>
<evidence type="ECO:0000256" key="2">
    <source>
        <dbReference type="ARBA" id="ARBA00022448"/>
    </source>
</evidence>
<dbReference type="SUPFAM" id="SSF56935">
    <property type="entry name" value="Porins"/>
    <property type="match status" value="1"/>
</dbReference>
<feature type="signal peptide" evidence="12">
    <location>
        <begin position="1"/>
        <end position="31"/>
    </location>
</feature>
<evidence type="ECO:0000256" key="11">
    <source>
        <dbReference type="RuleBase" id="RU003357"/>
    </source>
</evidence>
<dbReference type="GO" id="GO:0009279">
    <property type="term" value="C:cell outer membrane"/>
    <property type="evidence" value="ECO:0007669"/>
    <property type="project" value="UniProtKB-SubCell"/>
</dbReference>
<keyword evidence="3 9" id="KW-1134">Transmembrane beta strand</keyword>
<dbReference type="Proteomes" id="UP000219353">
    <property type="component" value="Unassembled WGS sequence"/>
</dbReference>
<evidence type="ECO:0000256" key="9">
    <source>
        <dbReference type="PROSITE-ProRule" id="PRU01360"/>
    </source>
</evidence>
<comment type="subcellular location">
    <subcellularLocation>
        <location evidence="1 9">Cell outer membrane</location>
        <topology evidence="1 9">Multi-pass membrane protein</topology>
    </subcellularLocation>
</comment>
<keyword evidence="6 11" id="KW-0798">TonB box</keyword>
<feature type="short sequence motif" description="TonB C-terminal box" evidence="10">
    <location>
        <begin position="951"/>
        <end position="968"/>
    </location>
</feature>
<keyword evidence="5 12" id="KW-0732">Signal</keyword>
<sequence>MFTNSKLSKAMRLAFAFGAASSMLLAGAVSAQTETEDTAENEAVERIQVTGSRILREGAIAPSPVTVISGEDLVNTGAMNIGEVLNKLPALATTFSLANSGRFIGTAGVSLLDLRGMGTDRTLVLVDGKRHVASSPGTSSVDTNTIPSAWIDRVEIITGGASAVYGADAVTGVVNFVLKKDITGLNVSAIKGFADNSSYQNEKYTFSYGQDFAEGRGNAAFSLEYNSQNSLNSLDNPWTATSYAAFPYAVATGQARPADQVDSEAFPDRITLPNAGYYLISNQGTVWDPFTGDILGLFNSDSSMRDVYAGPIDDGQFCASPGCDFLNLRQYSEIQPKFERFNYNFKVNYDVTDDLNAYFEAKYSKTEGENIGQPFFRFYSGANVIQRDNAFLDPAVGALMDEMDLPFIGVNKMYNDIGRRLEENTRETTRFVVGLTGDISDDWSMDLSFVYGKSEIERVNAANVILANYANAIDAVFDDAGNIVCRSEAARADGCVAANIMGDGAISQQAIDYVTTTSIGTSEIEQTVFNATFTNSAIYELPAGMVGFAGGLEYRDESSVTIEDPFAKTGATFFNALGETDGSYDVTEAFFELSVPLLADVFLIDTLVFDTAVRYADYSTIGDATSWKLGLDWTITPELRARFTLSEAIRAPNIDELFSGQSQSFAGVDDKCKVSELDLLAPEGRAIRAANCAALGVPADFDSNYDAATLETLVGGNPGLLPEESKSITAGIVYQPEWLEGFSFTADYWEIDIEDTISGIGFQTIIDRCVDSPTGVNNQFCALITRDPATSEITLIRGFALNIARSLNSGVDFEFGYDFDALGGRFNTSFIGTYLIESKDYPFQDEPDNFTDFQGVLGDETWQGSISIDYKYNDWVVAWNTRFINGVELYSPTSLAANPNPSNEMRYGSYFITDASVGYNFENGVGLKLGIDNLFNRELPGTTTGTGAGSAIYDNIGRFAYVQASYKF</sequence>
<dbReference type="InterPro" id="IPR039426">
    <property type="entry name" value="TonB-dep_rcpt-like"/>
</dbReference>
<evidence type="ECO:0000256" key="1">
    <source>
        <dbReference type="ARBA" id="ARBA00004571"/>
    </source>
</evidence>
<name>A0A285J5G1_9GAMM</name>